<evidence type="ECO:0008006" key="3">
    <source>
        <dbReference type="Google" id="ProtNLM"/>
    </source>
</evidence>
<name>A0ABS8ZJ41_9PSEU</name>
<accession>A0ABS8ZJ41</accession>
<evidence type="ECO:0000313" key="2">
    <source>
        <dbReference type="Proteomes" id="UP001521150"/>
    </source>
</evidence>
<dbReference type="EMBL" id="JAJVCN010000002">
    <property type="protein sequence ID" value="MCE7006656.1"/>
    <property type="molecule type" value="Genomic_DNA"/>
</dbReference>
<dbReference type="RefSeq" id="WP_233728108.1">
    <property type="nucleotide sequence ID" value="NZ_JAJVCN010000002.1"/>
</dbReference>
<proteinExistence type="predicted"/>
<organism evidence="1 2">
    <name type="scientific">Kibdelosporangium philippinense</name>
    <dbReference type="NCBI Taxonomy" id="211113"/>
    <lineage>
        <taxon>Bacteria</taxon>
        <taxon>Bacillati</taxon>
        <taxon>Actinomycetota</taxon>
        <taxon>Actinomycetes</taxon>
        <taxon>Pseudonocardiales</taxon>
        <taxon>Pseudonocardiaceae</taxon>
        <taxon>Kibdelosporangium</taxon>
    </lineage>
</organism>
<comment type="caution">
    <text evidence="1">The sequence shown here is derived from an EMBL/GenBank/DDBJ whole genome shotgun (WGS) entry which is preliminary data.</text>
</comment>
<evidence type="ECO:0000313" key="1">
    <source>
        <dbReference type="EMBL" id="MCE7006656.1"/>
    </source>
</evidence>
<gene>
    <name evidence="1" type="ORF">LWC34_28065</name>
</gene>
<dbReference type="Proteomes" id="UP001521150">
    <property type="component" value="Unassembled WGS sequence"/>
</dbReference>
<keyword evidence="2" id="KW-1185">Reference proteome</keyword>
<sequence>MFLEGTRSWRVSSGDSHHVDVALYVRDALALSVETRPHIPSLDPSVPIFIPDGIDRAAVTAEWPGWWETVLEWPRTEVSAEQELTFGPSFDTSPALANRPALRAAIAALTEPGGMYRSAAARGLTRPSSMPIGEVVSELAKELGRPVRPFNLEITQISVAEPMWELLTESHVLASYRFTESSAVVPALREVISRLAWKAAR</sequence>
<reference evidence="1 2" key="1">
    <citation type="submission" date="2021-12" db="EMBL/GenBank/DDBJ databases">
        <title>Genome sequence of Kibdelosporangium philippinense ATCC 49844.</title>
        <authorList>
            <person name="Fedorov E.A."/>
            <person name="Omeragic M."/>
            <person name="Shalygina K.F."/>
            <person name="Maclea K.S."/>
        </authorList>
    </citation>
    <scope>NUCLEOTIDE SEQUENCE [LARGE SCALE GENOMIC DNA]</scope>
    <source>
        <strain evidence="1 2">ATCC 49844</strain>
    </source>
</reference>
<protein>
    <recommendedName>
        <fullName evidence="3">LysR substrate-binding domain-containing protein</fullName>
    </recommendedName>
</protein>